<dbReference type="NCBIfam" id="TIGR01777">
    <property type="entry name" value="yfcH"/>
    <property type="match status" value="1"/>
</dbReference>
<evidence type="ECO:0000259" key="3">
    <source>
        <dbReference type="Pfam" id="PF08338"/>
    </source>
</evidence>
<dbReference type="Pfam" id="PF08338">
    <property type="entry name" value="DUF1731"/>
    <property type="match status" value="1"/>
</dbReference>
<dbReference type="InterPro" id="IPR036291">
    <property type="entry name" value="NAD(P)-bd_dom_sf"/>
</dbReference>
<dbReference type="PANTHER" id="PTHR11092">
    <property type="entry name" value="SUGAR NUCLEOTIDE EPIMERASE RELATED"/>
    <property type="match status" value="1"/>
</dbReference>
<comment type="caution">
    <text evidence="4">The sequence shown here is derived from an EMBL/GenBank/DDBJ whole genome shotgun (WGS) entry which is preliminary data.</text>
</comment>
<comment type="similarity">
    <text evidence="1">Belongs to the NAD(P)-dependent epimerase/dehydratase family. SDR39U1 subfamily.</text>
</comment>
<organism evidence="4 5">
    <name type="scientific">Pasteurella oralis</name>
    <dbReference type="NCBI Taxonomy" id="1071947"/>
    <lineage>
        <taxon>Bacteria</taxon>
        <taxon>Pseudomonadati</taxon>
        <taxon>Pseudomonadota</taxon>
        <taxon>Gammaproteobacteria</taxon>
        <taxon>Pasteurellales</taxon>
        <taxon>Pasteurellaceae</taxon>
        <taxon>Pasteurella</taxon>
    </lineage>
</organism>
<sequence length="295" mass="32582">MQILITGATGLIGSTLVSHLLAQHHQIAALVRSPDKARDQLPSTVQLISSLTQYSDLNQFDAVINLAGEPIFTRRWTIEQKCRLLESRVHLTRQLVTLINNSTAPPHTFISGSATGYYGDKAEHIITEQTEPSTRFPSYLCQQWEAEALKAKTRVCLLRTGIVLAQTGGALAKMLPIYRLGLGGRLGNGKQYWGWIALKDMIAGITFLLNNMTCAGAFNLVAPHPIRNSEFNSTLGKLLTRPHFATVPAFILNVLLGERAQLLLDSQKVVPAKLQAEGFIFQYPKLKEALQDILK</sequence>
<proteinExistence type="inferred from homology"/>
<evidence type="ECO:0000313" key="4">
    <source>
        <dbReference type="EMBL" id="MFD1805656.1"/>
    </source>
</evidence>
<gene>
    <name evidence="4" type="ORF">ACFSAV_04585</name>
</gene>
<accession>A0ABW4NUP5</accession>
<feature type="domain" description="NAD-dependent epimerase/dehydratase" evidence="2">
    <location>
        <begin position="3"/>
        <end position="219"/>
    </location>
</feature>
<dbReference type="RefSeq" id="WP_379096751.1">
    <property type="nucleotide sequence ID" value="NZ_JBHUFP010000005.1"/>
</dbReference>
<evidence type="ECO:0000313" key="5">
    <source>
        <dbReference type="Proteomes" id="UP001597420"/>
    </source>
</evidence>
<dbReference type="Proteomes" id="UP001597420">
    <property type="component" value="Unassembled WGS sequence"/>
</dbReference>
<dbReference type="InterPro" id="IPR013549">
    <property type="entry name" value="DUF1731"/>
</dbReference>
<feature type="domain" description="DUF1731" evidence="3">
    <location>
        <begin position="247"/>
        <end position="293"/>
    </location>
</feature>
<keyword evidence="5" id="KW-1185">Reference proteome</keyword>
<dbReference type="SUPFAM" id="SSF51735">
    <property type="entry name" value="NAD(P)-binding Rossmann-fold domains"/>
    <property type="match status" value="1"/>
</dbReference>
<dbReference type="Gene3D" id="3.40.50.720">
    <property type="entry name" value="NAD(P)-binding Rossmann-like Domain"/>
    <property type="match status" value="1"/>
</dbReference>
<dbReference type="InterPro" id="IPR001509">
    <property type="entry name" value="Epimerase_deHydtase"/>
</dbReference>
<evidence type="ECO:0000256" key="1">
    <source>
        <dbReference type="ARBA" id="ARBA00009353"/>
    </source>
</evidence>
<reference evidence="5" key="1">
    <citation type="journal article" date="2019" name="Int. J. Syst. Evol. Microbiol.">
        <title>The Global Catalogue of Microorganisms (GCM) 10K type strain sequencing project: providing services to taxonomists for standard genome sequencing and annotation.</title>
        <authorList>
            <consortium name="The Broad Institute Genomics Platform"/>
            <consortium name="The Broad Institute Genome Sequencing Center for Infectious Disease"/>
            <person name="Wu L."/>
            <person name="Ma J."/>
        </authorList>
    </citation>
    <scope>NUCLEOTIDE SEQUENCE [LARGE SCALE GENOMIC DNA]</scope>
    <source>
        <strain evidence="5">CCM 7950</strain>
    </source>
</reference>
<dbReference type="Pfam" id="PF01370">
    <property type="entry name" value="Epimerase"/>
    <property type="match status" value="1"/>
</dbReference>
<evidence type="ECO:0000259" key="2">
    <source>
        <dbReference type="Pfam" id="PF01370"/>
    </source>
</evidence>
<dbReference type="EMBL" id="JBHUFP010000005">
    <property type="protein sequence ID" value="MFD1805656.1"/>
    <property type="molecule type" value="Genomic_DNA"/>
</dbReference>
<name>A0ABW4NUP5_9PAST</name>
<dbReference type="InterPro" id="IPR010099">
    <property type="entry name" value="SDR39U1"/>
</dbReference>
<protein>
    <submittedName>
        <fullName evidence="4">TIGR01777 family oxidoreductase</fullName>
    </submittedName>
</protein>
<dbReference type="PANTHER" id="PTHR11092:SF0">
    <property type="entry name" value="EPIMERASE FAMILY PROTEIN SDR39U1"/>
    <property type="match status" value="1"/>
</dbReference>